<dbReference type="InterPro" id="IPR029466">
    <property type="entry name" value="NAM-associated_C"/>
</dbReference>
<gene>
    <name evidence="3" type="ORF">LSAT_V11C800395440</name>
</gene>
<feature type="domain" description="No apical meristem-associated C-terminal" evidence="2">
    <location>
        <begin position="94"/>
        <end position="234"/>
    </location>
</feature>
<proteinExistence type="predicted"/>
<dbReference type="AlphaFoldDB" id="A0A9R1WXJ6"/>
<evidence type="ECO:0000259" key="2">
    <source>
        <dbReference type="Pfam" id="PF14303"/>
    </source>
</evidence>
<keyword evidence="4" id="KW-1185">Reference proteome</keyword>
<dbReference type="EMBL" id="NBSK02000008">
    <property type="protein sequence ID" value="KAJ0190909.1"/>
    <property type="molecule type" value="Genomic_DNA"/>
</dbReference>
<reference evidence="3 4" key="1">
    <citation type="journal article" date="2017" name="Nat. Commun.">
        <title>Genome assembly with in vitro proximity ligation data and whole-genome triplication in lettuce.</title>
        <authorList>
            <person name="Reyes-Chin-Wo S."/>
            <person name="Wang Z."/>
            <person name="Yang X."/>
            <person name="Kozik A."/>
            <person name="Arikit S."/>
            <person name="Song C."/>
            <person name="Xia L."/>
            <person name="Froenicke L."/>
            <person name="Lavelle D.O."/>
            <person name="Truco M.J."/>
            <person name="Xia R."/>
            <person name="Zhu S."/>
            <person name="Xu C."/>
            <person name="Xu H."/>
            <person name="Xu X."/>
            <person name="Cox K."/>
            <person name="Korf I."/>
            <person name="Meyers B.C."/>
            <person name="Michelmore R.W."/>
        </authorList>
    </citation>
    <scope>NUCLEOTIDE SEQUENCE [LARGE SCALE GENOMIC DNA]</scope>
    <source>
        <strain evidence="4">cv. Salinas</strain>
        <tissue evidence="3">Seedlings</tissue>
    </source>
</reference>
<protein>
    <recommendedName>
        <fullName evidence="2">No apical meristem-associated C-terminal domain-containing protein</fullName>
    </recommendedName>
</protein>
<feature type="compositionally biased region" description="Polar residues" evidence="1">
    <location>
        <begin position="116"/>
        <end position="139"/>
    </location>
</feature>
<sequence length="258" mass="29744">MARPTTTQERVSWTKEEKEKLAKGWFEVFFFALMGSESQNPDQISSKWRDIRLKCTKSRGIYNNLQNICKSGSNDFDAFKATLDQFKKTTQTRKAFSYVKVWPKLKDSPKWIQQMEGTSQTSSGLKRSRNPDATSQQLDGRTHIDINDDLLDLENDQPLRRPVGKNKTKKSGSTSTGSSVIDHFREQFDRYVQVKENTPGIMIQVEQKMIDTQTSFQEAQTTLQTKTDMELVKMKIGRPRRQRFEAFSCDERGSSSLT</sequence>
<accession>A0A9R1WXJ6</accession>
<evidence type="ECO:0000256" key="1">
    <source>
        <dbReference type="SAM" id="MobiDB-lite"/>
    </source>
</evidence>
<evidence type="ECO:0000313" key="4">
    <source>
        <dbReference type="Proteomes" id="UP000235145"/>
    </source>
</evidence>
<dbReference type="Pfam" id="PF14303">
    <property type="entry name" value="NAM-associated"/>
    <property type="match status" value="1"/>
</dbReference>
<dbReference type="Proteomes" id="UP000235145">
    <property type="component" value="Unassembled WGS sequence"/>
</dbReference>
<dbReference type="PANTHER" id="PTHR45023:SF14">
    <property type="entry name" value="GLUTATHIONE TRANSFERASE"/>
    <property type="match status" value="1"/>
</dbReference>
<dbReference type="PANTHER" id="PTHR45023">
    <property type="match status" value="1"/>
</dbReference>
<comment type="caution">
    <text evidence="3">The sequence shown here is derived from an EMBL/GenBank/DDBJ whole genome shotgun (WGS) entry which is preliminary data.</text>
</comment>
<name>A0A9R1WXJ6_LACSA</name>
<evidence type="ECO:0000313" key="3">
    <source>
        <dbReference type="EMBL" id="KAJ0190909.1"/>
    </source>
</evidence>
<organism evidence="3 4">
    <name type="scientific">Lactuca sativa</name>
    <name type="common">Garden lettuce</name>
    <dbReference type="NCBI Taxonomy" id="4236"/>
    <lineage>
        <taxon>Eukaryota</taxon>
        <taxon>Viridiplantae</taxon>
        <taxon>Streptophyta</taxon>
        <taxon>Embryophyta</taxon>
        <taxon>Tracheophyta</taxon>
        <taxon>Spermatophyta</taxon>
        <taxon>Magnoliopsida</taxon>
        <taxon>eudicotyledons</taxon>
        <taxon>Gunneridae</taxon>
        <taxon>Pentapetalae</taxon>
        <taxon>asterids</taxon>
        <taxon>campanulids</taxon>
        <taxon>Asterales</taxon>
        <taxon>Asteraceae</taxon>
        <taxon>Cichorioideae</taxon>
        <taxon>Cichorieae</taxon>
        <taxon>Lactucinae</taxon>
        <taxon>Lactuca</taxon>
    </lineage>
</organism>
<feature type="region of interest" description="Disordered" evidence="1">
    <location>
        <begin position="116"/>
        <end position="180"/>
    </location>
</feature>